<comment type="caution">
    <text evidence="1">The sequence shown here is derived from an EMBL/GenBank/DDBJ whole genome shotgun (WGS) entry which is preliminary data.</text>
</comment>
<evidence type="ECO:0000313" key="2">
    <source>
        <dbReference type="Proteomes" id="UP001055879"/>
    </source>
</evidence>
<reference evidence="1 2" key="2">
    <citation type="journal article" date="2022" name="Mol. Ecol. Resour.">
        <title>The genomes of chicory, endive, great burdock and yacon provide insights into Asteraceae paleo-polyploidization history and plant inulin production.</title>
        <authorList>
            <person name="Fan W."/>
            <person name="Wang S."/>
            <person name="Wang H."/>
            <person name="Wang A."/>
            <person name="Jiang F."/>
            <person name="Liu H."/>
            <person name="Zhao H."/>
            <person name="Xu D."/>
            <person name="Zhang Y."/>
        </authorList>
    </citation>
    <scope>NUCLEOTIDE SEQUENCE [LARGE SCALE GENOMIC DNA]</scope>
    <source>
        <strain evidence="2">cv. Niubang</strain>
    </source>
</reference>
<evidence type="ECO:0000313" key="1">
    <source>
        <dbReference type="EMBL" id="KAI3757675.1"/>
    </source>
</evidence>
<proteinExistence type="predicted"/>
<accession>A0ACB9EG41</accession>
<name>A0ACB9EG41_ARCLA</name>
<gene>
    <name evidence="1" type="ORF">L6452_05218</name>
</gene>
<protein>
    <submittedName>
        <fullName evidence="1">Uncharacterized protein</fullName>
    </submittedName>
</protein>
<dbReference type="Proteomes" id="UP001055879">
    <property type="component" value="Linkage Group LG02"/>
</dbReference>
<dbReference type="EMBL" id="CM042048">
    <property type="protein sequence ID" value="KAI3757675.1"/>
    <property type="molecule type" value="Genomic_DNA"/>
</dbReference>
<organism evidence="1 2">
    <name type="scientific">Arctium lappa</name>
    <name type="common">Greater burdock</name>
    <name type="synonym">Lappa major</name>
    <dbReference type="NCBI Taxonomy" id="4217"/>
    <lineage>
        <taxon>Eukaryota</taxon>
        <taxon>Viridiplantae</taxon>
        <taxon>Streptophyta</taxon>
        <taxon>Embryophyta</taxon>
        <taxon>Tracheophyta</taxon>
        <taxon>Spermatophyta</taxon>
        <taxon>Magnoliopsida</taxon>
        <taxon>eudicotyledons</taxon>
        <taxon>Gunneridae</taxon>
        <taxon>Pentapetalae</taxon>
        <taxon>asterids</taxon>
        <taxon>campanulids</taxon>
        <taxon>Asterales</taxon>
        <taxon>Asteraceae</taxon>
        <taxon>Carduoideae</taxon>
        <taxon>Cardueae</taxon>
        <taxon>Arctiinae</taxon>
        <taxon>Arctium</taxon>
    </lineage>
</organism>
<keyword evidence="2" id="KW-1185">Reference proteome</keyword>
<reference evidence="2" key="1">
    <citation type="journal article" date="2022" name="Mol. Ecol. Resour.">
        <title>The genomes of chicory, endive, great burdock and yacon provide insights into Asteraceae palaeo-polyploidization history and plant inulin production.</title>
        <authorList>
            <person name="Fan W."/>
            <person name="Wang S."/>
            <person name="Wang H."/>
            <person name="Wang A."/>
            <person name="Jiang F."/>
            <person name="Liu H."/>
            <person name="Zhao H."/>
            <person name="Xu D."/>
            <person name="Zhang Y."/>
        </authorList>
    </citation>
    <scope>NUCLEOTIDE SEQUENCE [LARGE SCALE GENOMIC DNA]</scope>
    <source>
        <strain evidence="2">cv. Niubang</strain>
    </source>
</reference>
<sequence>MLNYKESTGVVKSPHCHFFCRINPLKMSDIFCLIANALIKLEVYSDYIQTPQPKAKYAHLINTIGQDGADLSLQEPKTSSAEDLFGRRGAEDFSVLGVEDFSILRAEDLSVFRSPKISSATKDFLIFKA</sequence>